<evidence type="ECO:0000313" key="1">
    <source>
        <dbReference type="EMBL" id="JAH62356.1"/>
    </source>
</evidence>
<organism evidence="1">
    <name type="scientific">Anguilla anguilla</name>
    <name type="common">European freshwater eel</name>
    <name type="synonym">Muraena anguilla</name>
    <dbReference type="NCBI Taxonomy" id="7936"/>
    <lineage>
        <taxon>Eukaryota</taxon>
        <taxon>Metazoa</taxon>
        <taxon>Chordata</taxon>
        <taxon>Craniata</taxon>
        <taxon>Vertebrata</taxon>
        <taxon>Euteleostomi</taxon>
        <taxon>Actinopterygii</taxon>
        <taxon>Neopterygii</taxon>
        <taxon>Teleostei</taxon>
        <taxon>Anguilliformes</taxon>
        <taxon>Anguillidae</taxon>
        <taxon>Anguilla</taxon>
    </lineage>
</organism>
<dbReference type="AlphaFoldDB" id="A0A0E9U951"/>
<sequence>MLTRRATFEKTFSLDLKITVLTNYSKGCVAYF</sequence>
<name>A0A0E9U951_ANGAN</name>
<reference evidence="1" key="2">
    <citation type="journal article" date="2015" name="Fish Shellfish Immunol.">
        <title>Early steps in the European eel (Anguilla anguilla)-Vibrio vulnificus interaction in the gills: Role of the RtxA13 toxin.</title>
        <authorList>
            <person name="Callol A."/>
            <person name="Pajuelo D."/>
            <person name="Ebbesson L."/>
            <person name="Teles M."/>
            <person name="MacKenzie S."/>
            <person name="Amaro C."/>
        </authorList>
    </citation>
    <scope>NUCLEOTIDE SEQUENCE</scope>
</reference>
<dbReference type="EMBL" id="GBXM01046221">
    <property type="protein sequence ID" value="JAH62356.1"/>
    <property type="molecule type" value="Transcribed_RNA"/>
</dbReference>
<protein>
    <submittedName>
        <fullName evidence="1">Uncharacterized protein</fullName>
    </submittedName>
</protein>
<proteinExistence type="predicted"/>
<reference evidence="1" key="1">
    <citation type="submission" date="2014-11" db="EMBL/GenBank/DDBJ databases">
        <authorList>
            <person name="Amaro Gonzalez C."/>
        </authorList>
    </citation>
    <scope>NUCLEOTIDE SEQUENCE</scope>
</reference>
<accession>A0A0E9U951</accession>